<gene>
    <name evidence="2" type="ORF">V8G54_031841</name>
</gene>
<dbReference type="EMBL" id="CP144691">
    <property type="protein sequence ID" value="WVY92753.1"/>
    <property type="molecule type" value="Genomic_DNA"/>
</dbReference>
<feature type="compositionally biased region" description="Low complexity" evidence="1">
    <location>
        <begin position="49"/>
        <end position="68"/>
    </location>
</feature>
<proteinExistence type="predicted"/>
<feature type="region of interest" description="Disordered" evidence="1">
    <location>
        <begin position="49"/>
        <end position="95"/>
    </location>
</feature>
<evidence type="ECO:0000313" key="2">
    <source>
        <dbReference type="EMBL" id="WVY92753.1"/>
    </source>
</evidence>
<dbReference type="AlphaFoldDB" id="A0AAQ3ML59"/>
<organism evidence="2 3">
    <name type="scientific">Vigna mungo</name>
    <name type="common">Black gram</name>
    <name type="synonym">Phaseolus mungo</name>
    <dbReference type="NCBI Taxonomy" id="3915"/>
    <lineage>
        <taxon>Eukaryota</taxon>
        <taxon>Viridiplantae</taxon>
        <taxon>Streptophyta</taxon>
        <taxon>Embryophyta</taxon>
        <taxon>Tracheophyta</taxon>
        <taxon>Spermatophyta</taxon>
        <taxon>Magnoliopsida</taxon>
        <taxon>eudicotyledons</taxon>
        <taxon>Gunneridae</taxon>
        <taxon>Pentapetalae</taxon>
        <taxon>rosids</taxon>
        <taxon>fabids</taxon>
        <taxon>Fabales</taxon>
        <taxon>Fabaceae</taxon>
        <taxon>Papilionoideae</taxon>
        <taxon>50 kb inversion clade</taxon>
        <taxon>NPAAA clade</taxon>
        <taxon>indigoferoid/millettioid clade</taxon>
        <taxon>Phaseoleae</taxon>
        <taxon>Vigna</taxon>
    </lineage>
</organism>
<evidence type="ECO:0000313" key="3">
    <source>
        <dbReference type="Proteomes" id="UP001374535"/>
    </source>
</evidence>
<keyword evidence="3" id="KW-1185">Reference proteome</keyword>
<evidence type="ECO:0000256" key="1">
    <source>
        <dbReference type="SAM" id="MobiDB-lite"/>
    </source>
</evidence>
<reference evidence="2 3" key="1">
    <citation type="journal article" date="2023" name="Life. Sci Alliance">
        <title>Evolutionary insights into 3D genome organization and epigenetic landscape of Vigna mungo.</title>
        <authorList>
            <person name="Junaid A."/>
            <person name="Singh B."/>
            <person name="Bhatia S."/>
        </authorList>
    </citation>
    <scope>NUCLEOTIDE SEQUENCE [LARGE SCALE GENOMIC DNA]</scope>
    <source>
        <strain evidence="2">Urdbean</strain>
    </source>
</reference>
<protein>
    <submittedName>
        <fullName evidence="2">Uncharacterized protein</fullName>
    </submittedName>
</protein>
<accession>A0AAQ3ML59</accession>
<name>A0AAQ3ML59_VIGMU</name>
<dbReference type="Proteomes" id="UP001374535">
    <property type="component" value="Chromosome 10"/>
</dbReference>
<sequence>MSFILKGSYDYSLPLFLGSKSVHHTRARSSITFFFLLRRAKCVLSDSFSYSCPQPSPVSSSSGTSDLSLRPPKTTATRSLFHPTPTSQTPPMLPPTQLPRFTHFPLLPQFHKSFVFLM</sequence>